<keyword evidence="1" id="KW-1133">Transmembrane helix</keyword>
<dbReference type="EMBL" id="WCTJ01000015">
    <property type="protein sequence ID" value="KAB4253776.1"/>
    <property type="molecule type" value="Genomic_DNA"/>
</dbReference>
<evidence type="ECO:0000256" key="1">
    <source>
        <dbReference type="SAM" id="Phobius"/>
    </source>
</evidence>
<evidence type="ECO:0000313" key="3">
    <source>
        <dbReference type="Proteomes" id="UP000487989"/>
    </source>
</evidence>
<name>A0A6I0LRT0_BACUN</name>
<dbReference type="InterPro" id="IPR044849">
    <property type="entry name" value="CASTOR/POLLUX/SYM8-like"/>
</dbReference>
<feature type="transmembrane region" description="Helical" evidence="1">
    <location>
        <begin position="89"/>
        <end position="110"/>
    </location>
</feature>
<dbReference type="Proteomes" id="UP000487989">
    <property type="component" value="Unassembled WGS sequence"/>
</dbReference>
<dbReference type="PANTHER" id="PTHR31563">
    <property type="entry name" value="ION CHANNEL POLLUX-RELATED"/>
    <property type="match status" value="1"/>
</dbReference>
<dbReference type="Gene3D" id="3.40.50.720">
    <property type="entry name" value="NAD(P)-binding Rossmann-like Domain"/>
    <property type="match status" value="1"/>
</dbReference>
<comment type="caution">
    <text evidence="2">The sequence shown here is derived from an EMBL/GenBank/DDBJ whole genome shotgun (WGS) entry which is preliminary data.</text>
</comment>
<proteinExistence type="predicted"/>
<dbReference type="RefSeq" id="WP_151882120.1">
    <property type="nucleotide sequence ID" value="NZ_WCTH01000007.1"/>
</dbReference>
<gene>
    <name evidence="2" type="ORF">GAP48_10725</name>
</gene>
<feature type="transmembrane region" description="Helical" evidence="1">
    <location>
        <begin position="24"/>
        <end position="47"/>
    </location>
</feature>
<dbReference type="Gene3D" id="6.20.350.10">
    <property type="match status" value="1"/>
</dbReference>
<keyword evidence="1" id="KW-0472">Membrane</keyword>
<evidence type="ECO:0000313" key="2">
    <source>
        <dbReference type="EMBL" id="KAB4253776.1"/>
    </source>
</evidence>
<dbReference type="PANTHER" id="PTHR31563:SF10">
    <property type="entry name" value="ION CHANNEL POLLUX-RELATED"/>
    <property type="match status" value="1"/>
</dbReference>
<sequence length="675" mass="79002">MNLLTRLFALHFDRSFSGKGWRQLAWLFGVIVTVFLLIYLVSFAFIFPEPSLEEWTGIDKDVPMGRLLQLICLFIDPGNIVEVPPYLRWFSLLVVVLGLILFCGLLISVISNMLERRVERYREGDIVYPLQNHIVIIGFDNMVPTLIQQICDDTHYGNCHILIQSTQPAQEIRSKIHTELDAKNEKRIVVLRARRDSIEELEKLYTTKAREVFLIGERDEHDHDSLNIDCLKKIVDIHKRCNKCSLIPFTVLFEYQTTFAAFQLTDLSAEWRKYIEFHPFNFYEGWAKKILVSRQYGKGENCIEYPPLDREAITYESEKHVHLVIIGMSRMGVAIGVEAAHLLHFPNFCRNPKYKSVITFIDEAADKEMDFFRGRYRHYFEIASTIYYDMSGDKELKQILPPTRFKGKDAKFLDIEFEFIKGRAETPLIQQKVSHWAQASDEILSIAVCLNYPPQSVAMGLYLPDDVYDRNIPVFVRQETSSALLTMLNSKKKEDNIHKYSHVFPFGMLDNCYDLDSPNIHMAQSIHYIYTFYNDYQTLPESLPQDKILKKMWNEIPVAHQWSNLYSAYSIDTKLRSLGITDYLNIRLNEEQIFIISQVEHNRWNIEKLLLGFRKPTPEEQKVIDNNDTQRKEYKNKYFVHTDIRPYDELSEGSRNYDRCITAGISLIISKHTQL</sequence>
<dbReference type="GO" id="GO:0006811">
    <property type="term" value="P:monoatomic ion transport"/>
    <property type="evidence" value="ECO:0007669"/>
    <property type="project" value="InterPro"/>
</dbReference>
<keyword evidence="1" id="KW-0812">Transmembrane</keyword>
<accession>A0A6I0LRT0</accession>
<reference evidence="2 3" key="1">
    <citation type="journal article" date="2019" name="Nat. Med.">
        <title>A library of human gut bacterial isolates paired with longitudinal multiomics data enables mechanistic microbiome research.</title>
        <authorList>
            <person name="Poyet M."/>
            <person name="Groussin M."/>
            <person name="Gibbons S.M."/>
            <person name="Avila-Pacheco J."/>
            <person name="Jiang X."/>
            <person name="Kearney S.M."/>
            <person name="Perrotta A.R."/>
            <person name="Berdy B."/>
            <person name="Zhao S."/>
            <person name="Lieberman T.D."/>
            <person name="Swanson P.K."/>
            <person name="Smith M."/>
            <person name="Roesemann S."/>
            <person name="Alexander J.E."/>
            <person name="Rich S.A."/>
            <person name="Livny J."/>
            <person name="Vlamakis H."/>
            <person name="Clish C."/>
            <person name="Bullock K."/>
            <person name="Deik A."/>
            <person name="Scott J."/>
            <person name="Pierce K.A."/>
            <person name="Xavier R.J."/>
            <person name="Alm E.J."/>
        </authorList>
    </citation>
    <scope>NUCLEOTIDE SEQUENCE [LARGE SCALE GENOMIC DNA]</scope>
    <source>
        <strain evidence="2 3">BIOML-A3</strain>
    </source>
</reference>
<protein>
    <submittedName>
        <fullName evidence="2">Uncharacterized protein</fullName>
    </submittedName>
</protein>
<dbReference type="AlphaFoldDB" id="A0A6I0LRT0"/>
<organism evidence="2 3">
    <name type="scientific">Bacteroides uniformis</name>
    <dbReference type="NCBI Taxonomy" id="820"/>
    <lineage>
        <taxon>Bacteria</taxon>
        <taxon>Pseudomonadati</taxon>
        <taxon>Bacteroidota</taxon>
        <taxon>Bacteroidia</taxon>
        <taxon>Bacteroidales</taxon>
        <taxon>Bacteroidaceae</taxon>
        <taxon>Bacteroides</taxon>
    </lineage>
</organism>